<keyword evidence="3 8" id="KW-0812">Transmembrane</keyword>
<dbReference type="RefSeq" id="WP_007364960.1">
    <property type="nucleotide sequence ID" value="NZ_ACLR01000111.1"/>
</dbReference>
<keyword evidence="7 8" id="KW-0472">Membrane</keyword>
<evidence type="ECO:0000256" key="8">
    <source>
        <dbReference type="SAM" id="Phobius"/>
    </source>
</evidence>
<dbReference type="PROSITE" id="PS50929">
    <property type="entry name" value="ABC_TM1F"/>
    <property type="match status" value="1"/>
</dbReference>
<organism evidence="11 12">
    <name type="scientific">Porphyromonas uenonis 60-3</name>
    <dbReference type="NCBI Taxonomy" id="596327"/>
    <lineage>
        <taxon>Bacteria</taxon>
        <taxon>Pseudomonadati</taxon>
        <taxon>Bacteroidota</taxon>
        <taxon>Bacteroidia</taxon>
        <taxon>Bacteroidales</taxon>
        <taxon>Porphyromonadaceae</taxon>
        <taxon>Porphyromonas</taxon>
    </lineage>
</organism>
<feature type="domain" description="ABC transmembrane type-1" evidence="10">
    <location>
        <begin position="21"/>
        <end position="347"/>
    </location>
</feature>
<feature type="transmembrane region" description="Helical" evidence="8">
    <location>
        <begin position="98"/>
        <end position="125"/>
    </location>
</feature>
<dbReference type="GO" id="GO:0005524">
    <property type="term" value="F:ATP binding"/>
    <property type="evidence" value="ECO:0007669"/>
    <property type="project" value="UniProtKB-KW"/>
</dbReference>
<dbReference type="Proteomes" id="UP000003303">
    <property type="component" value="Unassembled WGS sequence"/>
</dbReference>
<evidence type="ECO:0000256" key="2">
    <source>
        <dbReference type="ARBA" id="ARBA00022448"/>
    </source>
</evidence>
<evidence type="ECO:0000256" key="6">
    <source>
        <dbReference type="ARBA" id="ARBA00022989"/>
    </source>
</evidence>
<feature type="domain" description="ABC transporter" evidence="9">
    <location>
        <begin position="380"/>
        <end position="614"/>
    </location>
</feature>
<dbReference type="PANTHER" id="PTHR43394">
    <property type="entry name" value="ATP-DEPENDENT PERMEASE MDL1, MITOCHONDRIAL"/>
    <property type="match status" value="1"/>
</dbReference>
<dbReference type="Pfam" id="PF00664">
    <property type="entry name" value="ABC_membrane"/>
    <property type="match status" value="1"/>
</dbReference>
<dbReference type="Gene3D" id="3.40.50.300">
    <property type="entry name" value="P-loop containing nucleotide triphosphate hydrolases"/>
    <property type="match status" value="1"/>
</dbReference>
<dbReference type="FunFam" id="3.40.50.300:FF:000287">
    <property type="entry name" value="Multidrug ABC transporter ATP-binding protein"/>
    <property type="match status" value="1"/>
</dbReference>
<reference evidence="11 12" key="1">
    <citation type="submission" date="2009-04" db="EMBL/GenBank/DDBJ databases">
        <authorList>
            <person name="Sebastian Y."/>
            <person name="Madupu R."/>
            <person name="Durkin A.S."/>
            <person name="Torralba M."/>
            <person name="Methe B."/>
            <person name="Sutton G.G."/>
            <person name="Strausberg R.L."/>
            <person name="Nelson K.E."/>
        </authorList>
    </citation>
    <scope>NUCLEOTIDE SEQUENCE [LARGE SCALE GENOMIC DNA]</scope>
    <source>
        <strain evidence="11 12">60-3</strain>
    </source>
</reference>
<accession>C2MAP5</accession>
<feature type="transmembrane region" description="Helical" evidence="8">
    <location>
        <begin position="188"/>
        <end position="216"/>
    </location>
</feature>
<keyword evidence="6 8" id="KW-1133">Transmembrane helix</keyword>
<evidence type="ECO:0000256" key="1">
    <source>
        <dbReference type="ARBA" id="ARBA00004651"/>
    </source>
</evidence>
<keyword evidence="5 11" id="KW-0067">ATP-binding</keyword>
<evidence type="ECO:0000313" key="12">
    <source>
        <dbReference type="Proteomes" id="UP000003303"/>
    </source>
</evidence>
<proteinExistence type="predicted"/>
<dbReference type="SMART" id="SM00382">
    <property type="entry name" value="AAA"/>
    <property type="match status" value="1"/>
</dbReference>
<evidence type="ECO:0000259" key="9">
    <source>
        <dbReference type="PROSITE" id="PS50893"/>
    </source>
</evidence>
<dbReference type="InterPro" id="IPR036640">
    <property type="entry name" value="ABC1_TM_sf"/>
</dbReference>
<evidence type="ECO:0000259" key="10">
    <source>
        <dbReference type="PROSITE" id="PS50929"/>
    </source>
</evidence>
<name>C2MAP5_9PORP</name>
<dbReference type="SUPFAM" id="SSF52540">
    <property type="entry name" value="P-loop containing nucleoside triphosphate hydrolases"/>
    <property type="match status" value="1"/>
</dbReference>
<feature type="transmembrane region" description="Helical" evidence="8">
    <location>
        <begin position="316"/>
        <end position="332"/>
    </location>
</feature>
<feature type="transmembrane region" description="Helical" evidence="8">
    <location>
        <begin position="292"/>
        <end position="310"/>
    </location>
</feature>
<dbReference type="InterPro" id="IPR003593">
    <property type="entry name" value="AAA+_ATPase"/>
</dbReference>
<evidence type="ECO:0000256" key="7">
    <source>
        <dbReference type="ARBA" id="ARBA00023136"/>
    </source>
</evidence>
<dbReference type="InterPro" id="IPR027417">
    <property type="entry name" value="P-loop_NTPase"/>
</dbReference>
<dbReference type="STRING" id="596327.PORUE0001_1124"/>
<dbReference type="InterPro" id="IPR003439">
    <property type="entry name" value="ABC_transporter-like_ATP-bd"/>
</dbReference>
<keyword evidence="2" id="KW-0813">Transport</keyword>
<evidence type="ECO:0000313" key="11">
    <source>
        <dbReference type="EMBL" id="EEK17204.1"/>
    </source>
</evidence>
<dbReference type="Pfam" id="PF00005">
    <property type="entry name" value="ABC_tran"/>
    <property type="match status" value="1"/>
</dbReference>
<dbReference type="PROSITE" id="PS50893">
    <property type="entry name" value="ABC_TRANSPORTER_2"/>
    <property type="match status" value="1"/>
</dbReference>
<dbReference type="GO" id="GO:0015421">
    <property type="term" value="F:ABC-type oligopeptide transporter activity"/>
    <property type="evidence" value="ECO:0007669"/>
    <property type="project" value="TreeGrafter"/>
</dbReference>
<dbReference type="CDD" id="cd18552">
    <property type="entry name" value="ABC_6TM_MsbA_like"/>
    <property type="match status" value="1"/>
</dbReference>
<comment type="subcellular location">
    <subcellularLocation>
        <location evidence="1">Cell membrane</location>
        <topology evidence="1">Multi-pass membrane protein</topology>
    </subcellularLocation>
</comment>
<dbReference type="PANTHER" id="PTHR43394:SF1">
    <property type="entry name" value="ATP-BINDING CASSETTE SUB-FAMILY B MEMBER 10, MITOCHONDRIAL"/>
    <property type="match status" value="1"/>
</dbReference>
<keyword evidence="12" id="KW-1185">Reference proteome</keyword>
<evidence type="ECO:0000256" key="5">
    <source>
        <dbReference type="ARBA" id="ARBA00022840"/>
    </source>
</evidence>
<keyword evidence="4" id="KW-0547">Nucleotide-binding</keyword>
<evidence type="ECO:0000256" key="3">
    <source>
        <dbReference type="ARBA" id="ARBA00022692"/>
    </source>
</evidence>
<dbReference type="InterPro" id="IPR017871">
    <property type="entry name" value="ABC_transporter-like_CS"/>
</dbReference>
<dbReference type="EMBL" id="ACLR01000111">
    <property type="protein sequence ID" value="EEK17204.1"/>
    <property type="molecule type" value="Genomic_DNA"/>
</dbReference>
<evidence type="ECO:0000256" key="4">
    <source>
        <dbReference type="ARBA" id="ARBA00022741"/>
    </source>
</evidence>
<dbReference type="eggNOG" id="COG1132">
    <property type="taxonomic scope" value="Bacteria"/>
</dbReference>
<dbReference type="SUPFAM" id="SSF90123">
    <property type="entry name" value="ABC transporter transmembrane region"/>
    <property type="match status" value="1"/>
</dbReference>
<dbReference type="PROSITE" id="PS00211">
    <property type="entry name" value="ABC_TRANSPORTER_1"/>
    <property type="match status" value="1"/>
</dbReference>
<sequence>MRQFLKLFGKYIRPYRHYITGGIIANILSALLNLLAFSLIMPILRILFGMERTTPVYHTLDSINWLRPSDWSVAVDYIVGNFNYYVSQLIQQYGPSRTLLLLCIYLVVMTLIKVGVTYGGIYMLVPIRTGVVRDLRNEFNAKLLRLPISLISEERKGDLLARFSGDVAEIEYSIISILESLIKNPILIVIYLIALFAISWELTLFVLFVLPIAGYIMGAVGKRLKRDSLEGQTQWGRLMSMVEETLSGLRIIKAFNAEQQISHRFTSANEHYRRTIAQVYARQGLAHPMSEFLGTTAIAIILWYGGNLIFAGSSSITADAFIYYLVIFYSIINPAKELSRASYSIQKGLASMTRIQTILDYPERVTDPAEPLPVTFDQGISYEDVSFRYQEPWIIRHLNLTIPKGQMIALVGASGAGKSTLVDLLPRFYDVTSGRITIDGTDIRQVKASDLRDLIGYVNQTPILFNDTIRNNITFGMERPVSDEEVRTAAEAANATEFIDQLPEGMEYNIGDGGSKLSGGQRQRLSIARALLKDSPILILDEATSALDNVSEQLVQEAIQRLVSDRTTIVIAHRLSTIMHADLICVMQEGQIVEQGTHEELLGRGGIYAHLYQIQFKE</sequence>
<gene>
    <name evidence="11" type="primary">msbA</name>
    <name evidence="11" type="ORF">PORUE0001_1124</name>
</gene>
<feature type="transmembrane region" description="Helical" evidence="8">
    <location>
        <begin position="21"/>
        <end position="48"/>
    </location>
</feature>
<dbReference type="GO" id="GO:0005886">
    <property type="term" value="C:plasma membrane"/>
    <property type="evidence" value="ECO:0007669"/>
    <property type="project" value="UniProtKB-SubCell"/>
</dbReference>
<comment type="caution">
    <text evidence="11">The sequence shown here is derived from an EMBL/GenBank/DDBJ whole genome shotgun (WGS) entry which is preliminary data.</text>
</comment>
<dbReference type="InterPro" id="IPR039421">
    <property type="entry name" value="Type_1_exporter"/>
</dbReference>
<dbReference type="AlphaFoldDB" id="C2MAP5"/>
<dbReference type="OrthoDB" id="9780296at2"/>
<dbReference type="Gene3D" id="1.20.1560.10">
    <property type="entry name" value="ABC transporter type 1, transmembrane domain"/>
    <property type="match status" value="1"/>
</dbReference>
<protein>
    <submittedName>
        <fullName evidence="11">ABC transporter, ATP-binding protein</fullName>
    </submittedName>
</protein>
<dbReference type="GO" id="GO:0016887">
    <property type="term" value="F:ATP hydrolysis activity"/>
    <property type="evidence" value="ECO:0007669"/>
    <property type="project" value="InterPro"/>
</dbReference>
<dbReference type="InterPro" id="IPR011527">
    <property type="entry name" value="ABC1_TM_dom"/>
</dbReference>